<proteinExistence type="predicted"/>
<name>A0ABV0J3N9_9CYAN</name>
<evidence type="ECO:0000313" key="1">
    <source>
        <dbReference type="EMBL" id="MEP0815765.1"/>
    </source>
</evidence>
<dbReference type="RefSeq" id="WP_190431304.1">
    <property type="nucleotide sequence ID" value="NZ_JAMPKM010000001.1"/>
</dbReference>
<accession>A0ABV0J3N9</accession>
<dbReference type="Gene3D" id="3.90.550.10">
    <property type="entry name" value="Spore Coat Polysaccharide Biosynthesis Protein SpsA, Chain A"/>
    <property type="match status" value="1"/>
</dbReference>
<dbReference type="InterPro" id="IPR029044">
    <property type="entry name" value="Nucleotide-diphossugar_trans"/>
</dbReference>
<keyword evidence="2" id="KW-1185">Reference proteome</keyword>
<gene>
    <name evidence="1" type="ORF">NC998_01490</name>
</gene>
<organism evidence="1 2">
    <name type="scientific">Trichocoleus desertorum GB2-A4</name>
    <dbReference type="NCBI Taxonomy" id="2933944"/>
    <lineage>
        <taxon>Bacteria</taxon>
        <taxon>Bacillati</taxon>
        <taxon>Cyanobacteriota</taxon>
        <taxon>Cyanophyceae</taxon>
        <taxon>Leptolyngbyales</taxon>
        <taxon>Trichocoleusaceae</taxon>
        <taxon>Trichocoleus</taxon>
    </lineage>
</organism>
<dbReference type="SUPFAM" id="SSF53448">
    <property type="entry name" value="Nucleotide-diphospho-sugar transferases"/>
    <property type="match status" value="1"/>
</dbReference>
<sequence>MTDWQLKTPVALLIFRRPDTTEKVFEAIRQAKPPKLLVVSNMGRPTHPEEVAKCKAARSIIERVDWDCEVLTNYADTYLGCKERIYSGLDWVFQNVEEAIIFEDDCVPHPSFFRFCEEMLERYRQDDRIMAVTGDNFQTDHQRNDASYYFSRYTHFWGWATWRRAWQHYDVNMKVWPEIRDNGWLLDWLGDPKMVDWWAARFEEVYSDRKDTWDYQWIFSCWVQSGLCIVPKVNMVSNLGFGSESTHTRDSYDWRAGLPVNELSFPLIHPRFILQDEQADAFTQDRYYYFITNQRTLTQRAKRKIYRAKKLLQEFQSGDRSGSVWSLVNQILKEKNN</sequence>
<protein>
    <submittedName>
        <fullName evidence="1">Glycosyltransferase family 2 protein</fullName>
    </submittedName>
</protein>
<dbReference type="EMBL" id="JAMPKM010000001">
    <property type="protein sequence ID" value="MEP0815765.1"/>
    <property type="molecule type" value="Genomic_DNA"/>
</dbReference>
<reference evidence="1 2" key="1">
    <citation type="submission" date="2022-04" db="EMBL/GenBank/DDBJ databases">
        <title>Positive selection, recombination, and allopatry shape intraspecific diversity of widespread and dominant cyanobacteria.</title>
        <authorList>
            <person name="Wei J."/>
            <person name="Shu W."/>
            <person name="Hu C."/>
        </authorList>
    </citation>
    <scope>NUCLEOTIDE SEQUENCE [LARGE SCALE GENOMIC DNA]</scope>
    <source>
        <strain evidence="1 2">GB2-A4</strain>
    </source>
</reference>
<comment type="caution">
    <text evidence="1">The sequence shown here is derived from an EMBL/GenBank/DDBJ whole genome shotgun (WGS) entry which is preliminary data.</text>
</comment>
<evidence type="ECO:0000313" key="2">
    <source>
        <dbReference type="Proteomes" id="UP001464891"/>
    </source>
</evidence>
<dbReference type="Proteomes" id="UP001464891">
    <property type="component" value="Unassembled WGS sequence"/>
</dbReference>